<organism evidence="2 3">
    <name type="scientific">Candidatus Fervidibacter japonicus</name>
    <dbReference type="NCBI Taxonomy" id="2035412"/>
    <lineage>
        <taxon>Bacteria</taxon>
        <taxon>Candidatus Fervidibacterota</taxon>
        <taxon>Candidatus Fervidibacter</taxon>
    </lineage>
</organism>
<comment type="caution">
    <text evidence="2">The sequence shown here is derived from an EMBL/GenBank/DDBJ whole genome shotgun (WGS) entry which is preliminary data.</text>
</comment>
<dbReference type="Proteomes" id="UP000236173">
    <property type="component" value="Unassembled WGS sequence"/>
</dbReference>
<gene>
    <name evidence="2" type="ORF">HRbin17_02239</name>
</gene>
<keyword evidence="1" id="KW-0472">Membrane</keyword>
<reference evidence="3" key="1">
    <citation type="submission" date="2017-09" db="EMBL/GenBank/DDBJ databases">
        <title>Metaegenomics of thermophilic ammonia-oxidizing enrichment culture.</title>
        <authorList>
            <person name="Kato S."/>
            <person name="Suzuki K."/>
        </authorList>
    </citation>
    <scope>NUCLEOTIDE SEQUENCE [LARGE SCALE GENOMIC DNA]</scope>
</reference>
<feature type="transmembrane region" description="Helical" evidence="1">
    <location>
        <begin position="225"/>
        <end position="250"/>
    </location>
</feature>
<evidence type="ECO:0008006" key="4">
    <source>
        <dbReference type="Google" id="ProtNLM"/>
    </source>
</evidence>
<feature type="transmembrane region" description="Helical" evidence="1">
    <location>
        <begin position="176"/>
        <end position="204"/>
    </location>
</feature>
<evidence type="ECO:0000313" key="3">
    <source>
        <dbReference type="Proteomes" id="UP000236173"/>
    </source>
</evidence>
<proteinExistence type="predicted"/>
<feature type="transmembrane region" description="Helical" evidence="1">
    <location>
        <begin position="150"/>
        <end position="170"/>
    </location>
</feature>
<feature type="transmembrane region" description="Helical" evidence="1">
    <location>
        <begin position="270"/>
        <end position="288"/>
    </location>
</feature>
<dbReference type="AlphaFoldDB" id="A0A2H5XET9"/>
<sequence>MRLWQKWVVVNPVFHYHLWGQTRLMARRPLWQILLFCVPFAVIYLWLIDQAVRNGLPQLSLSLECLTLWLVAPLMSHALFAMEFEKATWDMLILTRLTAGQIVMGKFLSRLALLSFLAVLFVPLALIGALKEYQAVSSFSLLAWFAKTQLVVISWAILLIAVTLALSYWLKRGMVAAAVAFAGQVFVLFILPAFWMLFLALYAATTRQPLDPFDFRFGSEPMLRFGWMFDPRFAVVVYNPIAAIAGIGLYHLGAVPPDRQALLWGTWQGIVYLAVASLVVTALVRAVAKATRKPL</sequence>
<evidence type="ECO:0000313" key="2">
    <source>
        <dbReference type="EMBL" id="GBC99708.1"/>
    </source>
</evidence>
<feature type="transmembrane region" description="Helical" evidence="1">
    <location>
        <begin position="59"/>
        <end position="82"/>
    </location>
</feature>
<protein>
    <recommendedName>
        <fullName evidence="4">ABC-2 type transporter domain-containing protein</fullName>
    </recommendedName>
</protein>
<keyword evidence="1" id="KW-1133">Transmembrane helix</keyword>
<keyword evidence="1" id="KW-0812">Transmembrane</keyword>
<accession>A0A2H5XET9</accession>
<dbReference type="EMBL" id="BEHT01000035">
    <property type="protein sequence ID" value="GBC99708.1"/>
    <property type="molecule type" value="Genomic_DNA"/>
</dbReference>
<evidence type="ECO:0000256" key="1">
    <source>
        <dbReference type="SAM" id="Phobius"/>
    </source>
</evidence>
<feature type="transmembrane region" description="Helical" evidence="1">
    <location>
        <begin position="111"/>
        <end position="130"/>
    </location>
</feature>
<name>A0A2H5XET9_9BACT</name>
<feature type="transmembrane region" description="Helical" evidence="1">
    <location>
        <begin position="29"/>
        <end position="47"/>
    </location>
</feature>